<name>C5LLN0_PERM5</name>
<proteinExistence type="predicted"/>
<dbReference type="GeneID" id="9047189"/>
<dbReference type="Proteomes" id="UP000007800">
    <property type="component" value="Unassembled WGS sequence"/>
</dbReference>
<protein>
    <submittedName>
        <fullName evidence="1">Uncharacterized protein</fullName>
    </submittedName>
</protein>
<gene>
    <name evidence="1" type="ORF">Pmar_PMAR026861</name>
</gene>
<evidence type="ECO:0000313" key="1">
    <source>
        <dbReference type="EMBL" id="EER02363.1"/>
    </source>
</evidence>
<keyword evidence="2" id="KW-1185">Reference proteome</keyword>
<dbReference type="EMBL" id="GG683281">
    <property type="protein sequence ID" value="EER02363.1"/>
    <property type="molecule type" value="Genomic_DNA"/>
</dbReference>
<sequence length="94" mass="10714">MEEYEACCEVDMETLVAQGFPARMFVPPEEGRRVRGVLNLVLYNKFAGSGSQTGANIKDLFNSLRQVDTDVVAQNFARRKESFHSSDMMNHIRR</sequence>
<accession>C5LLN0</accession>
<feature type="non-terminal residue" evidence="1">
    <location>
        <position position="94"/>
    </location>
</feature>
<dbReference type="RefSeq" id="XP_002769645.1">
    <property type="nucleotide sequence ID" value="XM_002769599.1"/>
</dbReference>
<evidence type="ECO:0000313" key="2">
    <source>
        <dbReference type="Proteomes" id="UP000007800"/>
    </source>
</evidence>
<dbReference type="AlphaFoldDB" id="C5LLN0"/>
<organism evidence="2">
    <name type="scientific">Perkinsus marinus (strain ATCC 50983 / TXsc)</name>
    <dbReference type="NCBI Taxonomy" id="423536"/>
    <lineage>
        <taxon>Eukaryota</taxon>
        <taxon>Sar</taxon>
        <taxon>Alveolata</taxon>
        <taxon>Perkinsozoa</taxon>
        <taxon>Perkinsea</taxon>
        <taxon>Perkinsida</taxon>
        <taxon>Perkinsidae</taxon>
        <taxon>Perkinsus</taxon>
    </lineage>
</organism>
<reference evidence="1 2" key="1">
    <citation type="submission" date="2008-07" db="EMBL/GenBank/DDBJ databases">
        <authorList>
            <person name="El-Sayed N."/>
            <person name="Caler E."/>
            <person name="Inman J."/>
            <person name="Amedeo P."/>
            <person name="Hass B."/>
            <person name="Wortman J."/>
        </authorList>
    </citation>
    <scope>NUCLEOTIDE SEQUENCE [LARGE SCALE GENOMIC DNA]</scope>
    <source>
        <strain evidence="2">ATCC 50983 / TXsc</strain>
    </source>
</reference>
<dbReference type="InParanoid" id="C5LLN0"/>